<evidence type="ECO:0000256" key="1">
    <source>
        <dbReference type="SAM" id="MobiDB-lite"/>
    </source>
</evidence>
<dbReference type="EMBL" id="BMMF01000012">
    <property type="protein sequence ID" value="GGK47213.1"/>
    <property type="molecule type" value="Genomic_DNA"/>
</dbReference>
<name>A0A917QFC1_9HYPH</name>
<gene>
    <name evidence="2" type="ORF">GCM10011322_37820</name>
</gene>
<sequence length="94" mass="10030">MGERALARRIGLGDEDDRRRVRARPRPIVTDIGPELAGLGAPPPGVERARDRTPALVVSSAKSLGETFSAASMRAWTGLSRKAARPTKSVSVEP</sequence>
<keyword evidence="3" id="KW-1185">Reference proteome</keyword>
<comment type="caution">
    <text evidence="2">The sequence shown here is derived from an EMBL/GenBank/DDBJ whole genome shotgun (WGS) entry which is preliminary data.</text>
</comment>
<organism evidence="2 3">
    <name type="scientific">Salinarimonas ramus</name>
    <dbReference type="NCBI Taxonomy" id="690164"/>
    <lineage>
        <taxon>Bacteria</taxon>
        <taxon>Pseudomonadati</taxon>
        <taxon>Pseudomonadota</taxon>
        <taxon>Alphaproteobacteria</taxon>
        <taxon>Hyphomicrobiales</taxon>
        <taxon>Salinarimonadaceae</taxon>
        <taxon>Salinarimonas</taxon>
    </lineage>
</organism>
<evidence type="ECO:0000313" key="3">
    <source>
        <dbReference type="Proteomes" id="UP000600449"/>
    </source>
</evidence>
<feature type="region of interest" description="Disordered" evidence="1">
    <location>
        <begin position="32"/>
        <end position="51"/>
    </location>
</feature>
<protein>
    <submittedName>
        <fullName evidence="2">Uncharacterized protein</fullName>
    </submittedName>
</protein>
<evidence type="ECO:0000313" key="2">
    <source>
        <dbReference type="EMBL" id="GGK47213.1"/>
    </source>
</evidence>
<dbReference type="Proteomes" id="UP000600449">
    <property type="component" value="Unassembled WGS sequence"/>
</dbReference>
<accession>A0A917QFC1</accession>
<dbReference type="AlphaFoldDB" id="A0A917QFC1"/>
<proteinExistence type="predicted"/>
<reference evidence="2 3" key="1">
    <citation type="journal article" date="2014" name="Int. J. Syst. Evol. Microbiol.">
        <title>Complete genome sequence of Corynebacterium casei LMG S-19264T (=DSM 44701T), isolated from a smear-ripened cheese.</title>
        <authorList>
            <consortium name="US DOE Joint Genome Institute (JGI-PGF)"/>
            <person name="Walter F."/>
            <person name="Albersmeier A."/>
            <person name="Kalinowski J."/>
            <person name="Ruckert C."/>
        </authorList>
    </citation>
    <scope>NUCLEOTIDE SEQUENCE [LARGE SCALE GENOMIC DNA]</scope>
    <source>
        <strain evidence="2 3">CGMCC 1.9161</strain>
    </source>
</reference>